<evidence type="ECO:0000313" key="2">
    <source>
        <dbReference type="EMBL" id="CAH0380731.1"/>
    </source>
</evidence>
<sequence length="187" mass="21543">MHNRHVNFRITKLLNDSPNNSVKDKTVWLRGAGNNPCPNYHTLFATPRRWRPQLRQRPTPYANDLSDTPRLEAVKGIAESVRQFYNEVEWEVIHDAGCTMDDTELPHHVTSVPTLQRLLNSTFDSFLQVLPGKPTLVTISRSSEDDYCPPENVDFIENSVLGILRKHLSPLYVYLQYASESEEETHQ</sequence>
<reference evidence="2" key="1">
    <citation type="submission" date="2021-12" db="EMBL/GenBank/DDBJ databases">
        <authorList>
            <person name="King R."/>
        </authorList>
    </citation>
    <scope>NUCLEOTIDE SEQUENCE</scope>
</reference>
<dbReference type="EMBL" id="OU963862">
    <property type="protein sequence ID" value="CAH0380731.1"/>
    <property type="molecule type" value="Genomic_DNA"/>
</dbReference>
<name>A0A9P0EVG1_BEMTA</name>
<dbReference type="InterPro" id="IPR024131">
    <property type="entry name" value="UPF0489"/>
</dbReference>
<gene>
    <name evidence="2" type="ORF">BEMITA_LOCUS448</name>
</gene>
<dbReference type="PANTHER" id="PTHR13225:SF3">
    <property type="entry name" value="UPF0489 PROTEIN C5ORF22"/>
    <property type="match status" value="1"/>
</dbReference>
<accession>A0A9P0EVG1</accession>
<dbReference type="PANTHER" id="PTHR13225">
    <property type="entry name" value="MISEXPRESSION SUPPRESSOR OF RAS 6"/>
    <property type="match status" value="1"/>
</dbReference>
<dbReference type="AlphaFoldDB" id="A0A9P0EVG1"/>
<organism evidence="2 3">
    <name type="scientific">Bemisia tabaci</name>
    <name type="common">Sweetpotato whitefly</name>
    <name type="synonym">Aleurodes tabaci</name>
    <dbReference type="NCBI Taxonomy" id="7038"/>
    <lineage>
        <taxon>Eukaryota</taxon>
        <taxon>Metazoa</taxon>
        <taxon>Ecdysozoa</taxon>
        <taxon>Arthropoda</taxon>
        <taxon>Hexapoda</taxon>
        <taxon>Insecta</taxon>
        <taxon>Pterygota</taxon>
        <taxon>Neoptera</taxon>
        <taxon>Paraneoptera</taxon>
        <taxon>Hemiptera</taxon>
        <taxon>Sternorrhyncha</taxon>
        <taxon>Aleyrodoidea</taxon>
        <taxon>Aleyrodidae</taxon>
        <taxon>Aleyrodinae</taxon>
        <taxon>Bemisia</taxon>
    </lineage>
</organism>
<evidence type="ECO:0000256" key="1">
    <source>
        <dbReference type="ARBA" id="ARBA00007099"/>
    </source>
</evidence>
<comment type="similarity">
    <text evidence="1">Belongs to the UPF0489 family.</text>
</comment>
<evidence type="ECO:0000313" key="3">
    <source>
        <dbReference type="Proteomes" id="UP001152759"/>
    </source>
</evidence>
<keyword evidence="3" id="KW-1185">Reference proteome</keyword>
<protein>
    <submittedName>
        <fullName evidence="2">Uncharacterized protein</fullName>
    </submittedName>
</protein>
<dbReference type="Proteomes" id="UP001152759">
    <property type="component" value="Chromosome 1"/>
</dbReference>
<proteinExistence type="inferred from homology"/>